<dbReference type="SMART" id="SM00388">
    <property type="entry name" value="HisKA"/>
    <property type="match status" value="1"/>
</dbReference>
<dbReference type="Proteomes" id="UP000185860">
    <property type="component" value="Unassembled WGS sequence"/>
</dbReference>
<dbReference type="SMART" id="SM00387">
    <property type="entry name" value="HATPase_c"/>
    <property type="match status" value="1"/>
</dbReference>
<comment type="catalytic activity">
    <reaction evidence="1">
        <text>ATP + protein L-histidine = ADP + protein N-phospho-L-histidine.</text>
        <dbReference type="EC" id="2.7.13.3"/>
    </reaction>
</comment>
<feature type="transmembrane region" description="Helical" evidence="11">
    <location>
        <begin position="309"/>
        <end position="328"/>
    </location>
</feature>
<protein>
    <recommendedName>
        <fullName evidence="9">Circadian input-output histidine kinase CikA</fullName>
        <ecNumber evidence="4">2.7.13.3</ecNumber>
    </recommendedName>
</protein>
<sequence length="666" mass="73484">MGKVSETSFRRILLSRILLLSVPILLLGEYITYKKARSGLLDTARQNLTESAGRKGDRIEELIAALKSNLIAASQTSILKSNSSNEINEKFITQLATQLPTRIQCIQLTNFQTGKVVASTCGDRAMISLPPNLWTEKQTELLPDISNVYVTTDLNKKSVNNINIPGEPVQLKLILSAPVYNSAGQLQNVLTVKSILTQQQRDLSGSLYGDTVVIDQDGTILEHPQPERHGKNISQEKDAARLEALLKNATKGLQYFLHLYDFQAKGVESVVGYSAIPNPLSKKQDSKWVILAVASIDSALYRLEEIRQVLLILTLGLIAAILLATLYLSRDLARPLEKLGEYALNVGKDRSTVKISPTFKIRELNQLSESLDSMVGRLTVWAEELENAWKEAQAANTLKNEFLANTSHELRTPLNAIIGCIRLVRDGCCDDREEELDLLEKADDAAIHLLHIINDILDLSKIESGTLSVVMRPVDVRSILKEVIDLQMVQMNQKGLQLLFNTPEQPIIVQADPAKLKQVFLNVLGNAIKFTEKGSITINTTLEAIPNKQSNNNNYWVLIKIKDTGIGVSIEEQKKLFRPFVMADGTRTRKYGGTGLGLAISRKIMALMEGTIDLHSPGADLGTTVEISLPIITSGFFASGSTETSTDNKVEELPSVSERSTPINLI</sequence>
<name>A0A1U7IQH6_9CYAN</name>
<accession>A0A1U7IQH6</accession>
<keyword evidence="7 14" id="KW-0418">Kinase</keyword>
<dbReference type="AlphaFoldDB" id="A0A1U7IQH6"/>
<keyword evidence="8" id="KW-0902">Two-component regulatory system</keyword>
<comment type="similarity">
    <text evidence="3">In the N-terminal section; belongs to the phytochrome family.</text>
</comment>
<evidence type="ECO:0000313" key="15">
    <source>
        <dbReference type="Proteomes" id="UP000185860"/>
    </source>
</evidence>
<keyword evidence="11" id="KW-1133">Transmembrane helix</keyword>
<dbReference type="OrthoDB" id="490876at2"/>
<dbReference type="PANTHER" id="PTHR43711:SF26">
    <property type="entry name" value="SENSOR HISTIDINE KINASE RCSC"/>
    <property type="match status" value="1"/>
</dbReference>
<dbReference type="CDD" id="cd00082">
    <property type="entry name" value="HisKA"/>
    <property type="match status" value="1"/>
</dbReference>
<evidence type="ECO:0000259" key="12">
    <source>
        <dbReference type="PROSITE" id="PS50109"/>
    </source>
</evidence>
<dbReference type="PANTHER" id="PTHR43711">
    <property type="entry name" value="TWO-COMPONENT HISTIDINE KINASE"/>
    <property type="match status" value="1"/>
</dbReference>
<organism evidence="14 15">
    <name type="scientific">[Phormidium ambiguum] IAM M-71</name>
    <dbReference type="NCBI Taxonomy" id="454136"/>
    <lineage>
        <taxon>Bacteria</taxon>
        <taxon>Bacillati</taxon>
        <taxon>Cyanobacteriota</taxon>
        <taxon>Cyanophyceae</taxon>
        <taxon>Oscillatoriophycideae</taxon>
        <taxon>Aerosakkonematales</taxon>
        <taxon>Aerosakkonemataceae</taxon>
        <taxon>Floridanema</taxon>
    </lineage>
</organism>
<dbReference type="Gene3D" id="3.30.565.10">
    <property type="entry name" value="Histidine kinase-like ATPase, C-terminal domain"/>
    <property type="match status" value="1"/>
</dbReference>
<dbReference type="GO" id="GO:0000155">
    <property type="term" value="F:phosphorelay sensor kinase activity"/>
    <property type="evidence" value="ECO:0007669"/>
    <property type="project" value="InterPro"/>
</dbReference>
<keyword evidence="11" id="KW-0472">Membrane</keyword>
<feature type="compositionally biased region" description="Polar residues" evidence="10">
    <location>
        <begin position="657"/>
        <end position="666"/>
    </location>
</feature>
<dbReference type="Pfam" id="PF00512">
    <property type="entry name" value="HisKA"/>
    <property type="match status" value="1"/>
</dbReference>
<dbReference type="EC" id="2.7.13.3" evidence="4"/>
<evidence type="ECO:0000256" key="8">
    <source>
        <dbReference type="ARBA" id="ARBA00023012"/>
    </source>
</evidence>
<comment type="subcellular location">
    <subcellularLocation>
        <location evidence="2">Membrane</location>
    </subcellularLocation>
</comment>
<dbReference type="InterPro" id="IPR050736">
    <property type="entry name" value="Sensor_HK_Regulatory"/>
</dbReference>
<feature type="domain" description="Histidine kinase" evidence="12">
    <location>
        <begin position="405"/>
        <end position="633"/>
    </location>
</feature>
<dbReference type="EMBL" id="MRCE01000004">
    <property type="protein sequence ID" value="OKH39605.1"/>
    <property type="molecule type" value="Genomic_DNA"/>
</dbReference>
<dbReference type="CDD" id="cd16922">
    <property type="entry name" value="HATPase_EvgS-ArcB-TorS-like"/>
    <property type="match status" value="1"/>
</dbReference>
<evidence type="ECO:0000256" key="10">
    <source>
        <dbReference type="SAM" id="MobiDB-lite"/>
    </source>
</evidence>
<dbReference type="PROSITE" id="PS50885">
    <property type="entry name" value="HAMP"/>
    <property type="match status" value="1"/>
</dbReference>
<dbReference type="PRINTS" id="PR00344">
    <property type="entry name" value="BCTRLSENSOR"/>
</dbReference>
<evidence type="ECO:0000256" key="3">
    <source>
        <dbReference type="ARBA" id="ARBA00006402"/>
    </source>
</evidence>
<feature type="region of interest" description="Disordered" evidence="10">
    <location>
        <begin position="641"/>
        <end position="666"/>
    </location>
</feature>
<keyword evidence="6" id="KW-0808">Transferase</keyword>
<dbReference type="GO" id="GO:0016020">
    <property type="term" value="C:membrane"/>
    <property type="evidence" value="ECO:0007669"/>
    <property type="project" value="UniProtKB-SubCell"/>
</dbReference>
<evidence type="ECO:0000313" key="14">
    <source>
        <dbReference type="EMBL" id="OKH39605.1"/>
    </source>
</evidence>
<proteinExistence type="inferred from homology"/>
<dbReference type="InterPro" id="IPR036890">
    <property type="entry name" value="HATPase_C_sf"/>
</dbReference>
<evidence type="ECO:0000256" key="4">
    <source>
        <dbReference type="ARBA" id="ARBA00012438"/>
    </source>
</evidence>
<keyword evidence="11" id="KW-0812">Transmembrane</keyword>
<dbReference type="Gene3D" id="3.30.450.20">
    <property type="entry name" value="PAS domain"/>
    <property type="match status" value="1"/>
</dbReference>
<evidence type="ECO:0000256" key="11">
    <source>
        <dbReference type="SAM" id="Phobius"/>
    </source>
</evidence>
<evidence type="ECO:0000256" key="7">
    <source>
        <dbReference type="ARBA" id="ARBA00022777"/>
    </source>
</evidence>
<evidence type="ECO:0000256" key="6">
    <source>
        <dbReference type="ARBA" id="ARBA00022679"/>
    </source>
</evidence>
<evidence type="ECO:0000256" key="9">
    <source>
        <dbReference type="ARBA" id="ARBA00074306"/>
    </source>
</evidence>
<dbReference type="InterPro" id="IPR003594">
    <property type="entry name" value="HATPase_dom"/>
</dbReference>
<evidence type="ECO:0000256" key="1">
    <source>
        <dbReference type="ARBA" id="ARBA00000085"/>
    </source>
</evidence>
<evidence type="ECO:0000259" key="13">
    <source>
        <dbReference type="PROSITE" id="PS50885"/>
    </source>
</evidence>
<evidence type="ECO:0000256" key="2">
    <source>
        <dbReference type="ARBA" id="ARBA00004370"/>
    </source>
</evidence>
<comment type="caution">
    <text evidence="14">The sequence shown here is derived from an EMBL/GenBank/DDBJ whole genome shotgun (WGS) entry which is preliminary data.</text>
</comment>
<dbReference type="Gene3D" id="1.10.287.130">
    <property type="match status" value="1"/>
</dbReference>
<dbReference type="STRING" id="454136.NIES2119_04830"/>
<feature type="domain" description="HAMP" evidence="13">
    <location>
        <begin position="330"/>
        <end position="383"/>
    </location>
</feature>
<dbReference type="SUPFAM" id="SSF47384">
    <property type="entry name" value="Homodimeric domain of signal transducing histidine kinase"/>
    <property type="match status" value="1"/>
</dbReference>
<keyword evidence="5" id="KW-0597">Phosphoprotein</keyword>
<dbReference type="InterPro" id="IPR036097">
    <property type="entry name" value="HisK_dim/P_sf"/>
</dbReference>
<dbReference type="InterPro" id="IPR003660">
    <property type="entry name" value="HAMP_dom"/>
</dbReference>
<dbReference type="SUPFAM" id="SSF55874">
    <property type="entry name" value="ATPase domain of HSP90 chaperone/DNA topoisomerase II/histidine kinase"/>
    <property type="match status" value="1"/>
</dbReference>
<feature type="transmembrane region" description="Helical" evidence="11">
    <location>
        <begin position="12"/>
        <end position="31"/>
    </location>
</feature>
<dbReference type="RefSeq" id="WP_073592326.1">
    <property type="nucleotide sequence ID" value="NZ_MRCE01000004.1"/>
</dbReference>
<dbReference type="FunFam" id="3.30.565.10:FF:000010">
    <property type="entry name" value="Sensor histidine kinase RcsC"/>
    <property type="match status" value="1"/>
</dbReference>
<dbReference type="Pfam" id="PF02518">
    <property type="entry name" value="HATPase_c"/>
    <property type="match status" value="1"/>
</dbReference>
<dbReference type="PROSITE" id="PS50109">
    <property type="entry name" value="HIS_KIN"/>
    <property type="match status" value="1"/>
</dbReference>
<dbReference type="InterPro" id="IPR003661">
    <property type="entry name" value="HisK_dim/P_dom"/>
</dbReference>
<dbReference type="InterPro" id="IPR005467">
    <property type="entry name" value="His_kinase_dom"/>
</dbReference>
<gene>
    <name evidence="14" type="ORF">NIES2119_04830</name>
</gene>
<reference evidence="14 15" key="1">
    <citation type="submission" date="2016-11" db="EMBL/GenBank/DDBJ databases">
        <title>Draft Genome Sequences of Nine Cyanobacterial Strains from Diverse Habitats.</title>
        <authorList>
            <person name="Zhu T."/>
            <person name="Hou S."/>
            <person name="Lu X."/>
            <person name="Hess W.R."/>
        </authorList>
    </citation>
    <scope>NUCLEOTIDE SEQUENCE [LARGE SCALE GENOMIC DNA]</scope>
    <source>
        <strain evidence="14 15">IAM M-71</strain>
    </source>
</reference>
<evidence type="ECO:0000256" key="5">
    <source>
        <dbReference type="ARBA" id="ARBA00022553"/>
    </source>
</evidence>
<dbReference type="Gene3D" id="6.10.340.10">
    <property type="match status" value="1"/>
</dbReference>
<dbReference type="InterPro" id="IPR004358">
    <property type="entry name" value="Sig_transdc_His_kin-like_C"/>
</dbReference>